<dbReference type="PANTHER" id="PTHR35908:SF1">
    <property type="entry name" value="CONSERVED PROTEIN"/>
    <property type="match status" value="1"/>
</dbReference>
<name>A0ABS4Z9M4_9ACTN</name>
<evidence type="ECO:0000313" key="3">
    <source>
        <dbReference type="Proteomes" id="UP000758168"/>
    </source>
</evidence>
<dbReference type="Gene3D" id="3.10.180.10">
    <property type="entry name" value="2,3-Dihydroxybiphenyl 1,2-Dioxygenase, domain 1"/>
    <property type="match status" value="1"/>
</dbReference>
<proteinExistence type="predicted"/>
<dbReference type="PANTHER" id="PTHR35908">
    <property type="entry name" value="HYPOTHETICAL FUSION PROTEIN"/>
    <property type="match status" value="1"/>
</dbReference>
<dbReference type="RefSeq" id="WP_210056608.1">
    <property type="nucleotide sequence ID" value="NZ_BAAAMH010000010.1"/>
</dbReference>
<evidence type="ECO:0000313" key="2">
    <source>
        <dbReference type="EMBL" id="MBP2417736.1"/>
    </source>
</evidence>
<organism evidence="2 3">
    <name type="scientific">Microlunatus capsulatus</name>
    <dbReference type="NCBI Taxonomy" id="99117"/>
    <lineage>
        <taxon>Bacteria</taxon>
        <taxon>Bacillati</taxon>
        <taxon>Actinomycetota</taxon>
        <taxon>Actinomycetes</taxon>
        <taxon>Propionibacteriales</taxon>
        <taxon>Propionibacteriaceae</taxon>
        <taxon>Microlunatus</taxon>
    </lineage>
</organism>
<accession>A0ABS4Z9M4</accession>
<sequence>MHRILLREVIVDVPSAVLDEARTFWSAALAATPRVVGDAGEFTALDDPSALPHVALQDVGTTPARFHLDLESDDVEAEVARLVRLGATEVSRGDGFVVLADPAGLLLCVLPPESDEFATRSRQVE</sequence>
<dbReference type="Pfam" id="PF18029">
    <property type="entry name" value="Glyoxalase_6"/>
    <property type="match status" value="1"/>
</dbReference>
<dbReference type="InterPro" id="IPR041581">
    <property type="entry name" value="Glyoxalase_6"/>
</dbReference>
<dbReference type="EMBL" id="JAGIOB010000001">
    <property type="protein sequence ID" value="MBP2417736.1"/>
    <property type="molecule type" value="Genomic_DNA"/>
</dbReference>
<dbReference type="Proteomes" id="UP000758168">
    <property type="component" value="Unassembled WGS sequence"/>
</dbReference>
<dbReference type="InterPro" id="IPR029068">
    <property type="entry name" value="Glyas_Bleomycin-R_OHBP_Dase"/>
</dbReference>
<evidence type="ECO:0000259" key="1">
    <source>
        <dbReference type="Pfam" id="PF18029"/>
    </source>
</evidence>
<feature type="domain" description="Glyoxalase-like" evidence="1">
    <location>
        <begin position="9"/>
        <end position="110"/>
    </location>
</feature>
<keyword evidence="3" id="KW-1185">Reference proteome</keyword>
<reference evidence="2 3" key="1">
    <citation type="submission" date="2021-03" db="EMBL/GenBank/DDBJ databases">
        <title>Sequencing the genomes of 1000 actinobacteria strains.</title>
        <authorList>
            <person name="Klenk H.-P."/>
        </authorList>
    </citation>
    <scope>NUCLEOTIDE SEQUENCE [LARGE SCALE GENOMIC DNA]</scope>
    <source>
        <strain evidence="2 3">DSM 12936</strain>
    </source>
</reference>
<protein>
    <recommendedName>
        <fullName evidence="1">Glyoxalase-like domain-containing protein</fullName>
    </recommendedName>
</protein>
<dbReference type="SUPFAM" id="SSF54593">
    <property type="entry name" value="Glyoxalase/Bleomycin resistance protein/Dihydroxybiphenyl dioxygenase"/>
    <property type="match status" value="1"/>
</dbReference>
<gene>
    <name evidence="2" type="ORF">JOF54_002658</name>
</gene>
<comment type="caution">
    <text evidence="2">The sequence shown here is derived from an EMBL/GenBank/DDBJ whole genome shotgun (WGS) entry which is preliminary data.</text>
</comment>